<keyword evidence="4" id="KW-1185">Reference proteome</keyword>
<evidence type="ECO:0000313" key="4">
    <source>
        <dbReference type="Proteomes" id="UP000054007"/>
    </source>
</evidence>
<dbReference type="Proteomes" id="UP000054007">
    <property type="component" value="Unassembled WGS sequence"/>
</dbReference>
<keyword evidence="2" id="KW-0812">Transmembrane</keyword>
<dbReference type="STRING" id="1314674.A0A0D7BG17"/>
<keyword evidence="2" id="KW-0472">Membrane</keyword>
<evidence type="ECO:0000256" key="2">
    <source>
        <dbReference type="SAM" id="Phobius"/>
    </source>
</evidence>
<organism evidence="3 4">
    <name type="scientific">Cylindrobasidium torrendii FP15055 ss-10</name>
    <dbReference type="NCBI Taxonomy" id="1314674"/>
    <lineage>
        <taxon>Eukaryota</taxon>
        <taxon>Fungi</taxon>
        <taxon>Dikarya</taxon>
        <taxon>Basidiomycota</taxon>
        <taxon>Agaricomycotina</taxon>
        <taxon>Agaricomycetes</taxon>
        <taxon>Agaricomycetidae</taxon>
        <taxon>Agaricales</taxon>
        <taxon>Marasmiineae</taxon>
        <taxon>Physalacriaceae</taxon>
        <taxon>Cylindrobasidium</taxon>
    </lineage>
</organism>
<reference evidence="3 4" key="1">
    <citation type="journal article" date="2015" name="Fungal Genet. Biol.">
        <title>Evolution of novel wood decay mechanisms in Agaricales revealed by the genome sequences of Fistulina hepatica and Cylindrobasidium torrendii.</title>
        <authorList>
            <person name="Floudas D."/>
            <person name="Held B.W."/>
            <person name="Riley R."/>
            <person name="Nagy L.G."/>
            <person name="Koehler G."/>
            <person name="Ransdell A.S."/>
            <person name="Younus H."/>
            <person name="Chow J."/>
            <person name="Chiniquy J."/>
            <person name="Lipzen A."/>
            <person name="Tritt A."/>
            <person name="Sun H."/>
            <person name="Haridas S."/>
            <person name="LaButti K."/>
            <person name="Ohm R.A."/>
            <person name="Kues U."/>
            <person name="Blanchette R.A."/>
            <person name="Grigoriev I.V."/>
            <person name="Minto R.E."/>
            <person name="Hibbett D.S."/>
        </authorList>
    </citation>
    <scope>NUCLEOTIDE SEQUENCE [LARGE SCALE GENOMIC DNA]</scope>
    <source>
        <strain evidence="3 4">FP15055 ss-10</strain>
    </source>
</reference>
<sequence>MARPSPLRNVGSSSAMVDPYENISLTPRTPHSRAGRAEEGFTAEELQAIRQHEYLDPDDQDSQSAPLLSSRTPKELKSIGPLAARASILFWSCVAGFLLILAIVSFKNPGTLEWYMGINSLTAATTPAVSVAPVDPALLISYENYTSFPLQGKEYVHECWKLTDSRMPMGKFWVPMGDVKDTAHTVDSEVCNSTITYLLDGDRGLLADVALIAQVAALARERGRTFLIDDTHWNRGRQALHPTSLFLILTFQRWTDHFEDVRETQPGPQPGCKPPPPEGTDSVSSTRLLLIVSPEYAACPRHARHWVITSGTAKFHMGSMYMDTYEDPYQHSTNRLEPIFGMSRESMVNTIKPSQENVKLIDLARSELIQETSNYVAAHIRRGDMHAESYAHRNEYIPLETIAEAFQTSNAPLAFLASDSPTALAAMASTLEKEQKKEVYYLGRSKHPELRAIASPHEYLQAEWSAYDAESRLRLTRGMIVDFALLSGWGTGRMAEPGWIFCTLNAAACKLSAVALGWEEAFGSMDPKGDGHINQRTARWVELDLKGVIIPQWRAFDLF</sequence>
<dbReference type="AlphaFoldDB" id="A0A0D7BG17"/>
<accession>A0A0D7BG17</accession>
<feature type="region of interest" description="Disordered" evidence="1">
    <location>
        <begin position="261"/>
        <end position="284"/>
    </location>
</feature>
<keyword evidence="2" id="KW-1133">Transmembrane helix</keyword>
<evidence type="ECO:0000313" key="3">
    <source>
        <dbReference type="EMBL" id="KIY69447.1"/>
    </source>
</evidence>
<feature type="compositionally biased region" description="Pro residues" evidence="1">
    <location>
        <begin position="267"/>
        <end position="278"/>
    </location>
</feature>
<feature type="region of interest" description="Disordered" evidence="1">
    <location>
        <begin position="1"/>
        <end position="41"/>
    </location>
</feature>
<name>A0A0D7BG17_9AGAR</name>
<dbReference type="OrthoDB" id="2392789at2759"/>
<protein>
    <submittedName>
        <fullName evidence="3">Uncharacterized protein</fullName>
    </submittedName>
</protein>
<proteinExistence type="predicted"/>
<gene>
    <name evidence="3" type="ORF">CYLTODRAFT_442690</name>
</gene>
<dbReference type="EMBL" id="KN880484">
    <property type="protein sequence ID" value="KIY69447.1"/>
    <property type="molecule type" value="Genomic_DNA"/>
</dbReference>
<evidence type="ECO:0000256" key="1">
    <source>
        <dbReference type="SAM" id="MobiDB-lite"/>
    </source>
</evidence>
<feature type="transmembrane region" description="Helical" evidence="2">
    <location>
        <begin position="82"/>
        <end position="106"/>
    </location>
</feature>